<accession>A0ABV8FPD2</accession>
<keyword evidence="3" id="KW-1185">Reference proteome</keyword>
<comment type="caution">
    <text evidence="2">The sequence shown here is derived from an EMBL/GenBank/DDBJ whole genome shotgun (WGS) entry which is preliminary data.</text>
</comment>
<feature type="region of interest" description="Disordered" evidence="1">
    <location>
        <begin position="34"/>
        <end position="55"/>
    </location>
</feature>
<proteinExistence type="predicted"/>
<evidence type="ECO:0000313" key="2">
    <source>
        <dbReference type="EMBL" id="MFC3997940.1"/>
    </source>
</evidence>
<name>A0ABV8FPD2_9ACTN</name>
<feature type="region of interest" description="Disordered" evidence="1">
    <location>
        <begin position="260"/>
        <end position="281"/>
    </location>
</feature>
<dbReference type="Proteomes" id="UP001595847">
    <property type="component" value="Unassembled WGS sequence"/>
</dbReference>
<dbReference type="RefSeq" id="WP_378535345.1">
    <property type="nucleotide sequence ID" value="NZ_JBHSBH010000012.1"/>
</dbReference>
<reference evidence="3" key="1">
    <citation type="journal article" date="2019" name="Int. J. Syst. Evol. Microbiol.">
        <title>The Global Catalogue of Microorganisms (GCM) 10K type strain sequencing project: providing services to taxonomists for standard genome sequencing and annotation.</title>
        <authorList>
            <consortium name="The Broad Institute Genomics Platform"/>
            <consortium name="The Broad Institute Genome Sequencing Center for Infectious Disease"/>
            <person name="Wu L."/>
            <person name="Ma J."/>
        </authorList>
    </citation>
    <scope>NUCLEOTIDE SEQUENCE [LARGE SCALE GENOMIC DNA]</scope>
    <source>
        <strain evidence="3">TBRC 1826</strain>
    </source>
</reference>
<evidence type="ECO:0000256" key="1">
    <source>
        <dbReference type="SAM" id="MobiDB-lite"/>
    </source>
</evidence>
<evidence type="ECO:0008006" key="4">
    <source>
        <dbReference type="Google" id="ProtNLM"/>
    </source>
</evidence>
<sequence length="368" mass="38971">MARRKRKKKTNPMWDGADLERAVECPVCAKAGIVNPPGTRRPADPDPAQVRPSGPTVRLNADQAAVLRRAWTYLADAGIGDDPDTRLLALVCLLRGARTGRANLLGQDLRALRLREPMASLTALTSSGWLEVVPERVLEADAANPASCGIPAVADNPWRLGKNGRSRISGWASRVLAHKKLRKKPNPVRLVALHTVAHSSPDGRVHTSGAALVTACALDGTPELDGVVTSLAESGWLEPAPQTVRGTDVVGRLGRVAVDLAPRPADPGPAPARAADDGDALSPEDVDKLAHAAIAGREPAVARWVEGYRGLHGHGPSWATVAAAQGWPADRAVRNAVFARLHDDGWLAGFKVAYGLRPGPRHCEQGEG</sequence>
<gene>
    <name evidence="2" type="ORF">ACFOVU_18545</name>
</gene>
<dbReference type="EMBL" id="JBHSBH010000012">
    <property type="protein sequence ID" value="MFC3997940.1"/>
    <property type="molecule type" value="Genomic_DNA"/>
</dbReference>
<evidence type="ECO:0000313" key="3">
    <source>
        <dbReference type="Proteomes" id="UP001595847"/>
    </source>
</evidence>
<protein>
    <recommendedName>
        <fullName evidence="4">Helix-turn-helix domain-containing protein</fullName>
    </recommendedName>
</protein>
<organism evidence="2 3">
    <name type="scientific">Nocardiopsis sediminis</name>
    <dbReference type="NCBI Taxonomy" id="1778267"/>
    <lineage>
        <taxon>Bacteria</taxon>
        <taxon>Bacillati</taxon>
        <taxon>Actinomycetota</taxon>
        <taxon>Actinomycetes</taxon>
        <taxon>Streptosporangiales</taxon>
        <taxon>Nocardiopsidaceae</taxon>
        <taxon>Nocardiopsis</taxon>
    </lineage>
</organism>